<evidence type="ECO:0000313" key="2">
    <source>
        <dbReference type="Proteomes" id="UP000010367"/>
    </source>
</evidence>
<dbReference type="AlphaFoldDB" id="K9TE21"/>
<reference evidence="1 2" key="1">
    <citation type="submission" date="2012-06" db="EMBL/GenBank/DDBJ databases">
        <title>Finished chromosome of genome of Oscillatoria acuminata PCC 6304.</title>
        <authorList>
            <consortium name="US DOE Joint Genome Institute"/>
            <person name="Gugger M."/>
            <person name="Coursin T."/>
            <person name="Rippka R."/>
            <person name="Tandeau De Marsac N."/>
            <person name="Huntemann M."/>
            <person name="Wei C.-L."/>
            <person name="Han J."/>
            <person name="Detter J.C."/>
            <person name="Han C."/>
            <person name="Tapia R."/>
            <person name="Davenport K."/>
            <person name="Daligault H."/>
            <person name="Erkkila T."/>
            <person name="Gu W."/>
            <person name="Munk A.C.C."/>
            <person name="Teshima H."/>
            <person name="Xu Y."/>
            <person name="Chain P."/>
            <person name="Chen A."/>
            <person name="Krypides N."/>
            <person name="Mavromatis K."/>
            <person name="Markowitz V."/>
            <person name="Szeto E."/>
            <person name="Ivanova N."/>
            <person name="Mikhailova N."/>
            <person name="Ovchinnikova G."/>
            <person name="Pagani I."/>
            <person name="Pati A."/>
            <person name="Goodwin L."/>
            <person name="Peters L."/>
            <person name="Pitluck S."/>
            <person name="Woyke T."/>
            <person name="Kerfeld C."/>
        </authorList>
    </citation>
    <scope>NUCLEOTIDE SEQUENCE [LARGE SCALE GENOMIC DNA]</scope>
    <source>
        <strain evidence="1 2">PCC 6304</strain>
    </source>
</reference>
<dbReference type="eggNOG" id="COG5464">
    <property type="taxonomic scope" value="Bacteria"/>
</dbReference>
<dbReference type="InterPro" id="IPR022573">
    <property type="entry name" value="DUF2887"/>
</dbReference>
<accession>K9TE21</accession>
<sequence length="265" mass="30673">METDPIFYRLFKQQPSCFFELIGRPASEAEAYDFSSVELKQTAFRIDGLFIPKAEFPEMPLNLVEVQFYSDKKFYANLFAELFLYLHQNNPTQNWRLVVIFGRRSYEPKEVAPYQALLNSPQVQRIYLDELEGVPETSLGMRIVQLIIEKRDASAAEQARQLVVQARQDMSDDAERAEVVDLIETVVLYKFSKLSREEVQEMIGVNEFKQSKLYQDIKLEGKLEGLMEGKLKVIPQLLSRGFTVEQTAQILELTVEQVRQGIQET</sequence>
<dbReference type="NCBIfam" id="TIGR01784">
    <property type="entry name" value="T_den_put_tspse"/>
    <property type="match status" value="1"/>
</dbReference>
<dbReference type="InParanoid" id="K9TE21"/>
<proteinExistence type="predicted"/>
<gene>
    <name evidence="1" type="ORF">Oscil6304_0941</name>
</gene>
<keyword evidence="2" id="KW-1185">Reference proteome</keyword>
<evidence type="ECO:0000313" key="1">
    <source>
        <dbReference type="EMBL" id="AFY80673.1"/>
    </source>
</evidence>
<dbReference type="InterPro" id="IPR010106">
    <property type="entry name" value="RpnA"/>
</dbReference>
<dbReference type="PATRIC" id="fig|56110.3.peg.1134"/>
<dbReference type="Proteomes" id="UP000010367">
    <property type="component" value="Chromosome"/>
</dbReference>
<dbReference type="OrthoDB" id="468313at2"/>
<protein>
    <recommendedName>
        <fullName evidence="3">Rpn family recombination-promoting nuclease/putative transposase</fullName>
    </recommendedName>
</protein>
<name>K9TE21_9CYAN</name>
<dbReference type="EMBL" id="CP003607">
    <property type="protein sequence ID" value="AFY80673.1"/>
    <property type="molecule type" value="Genomic_DNA"/>
</dbReference>
<evidence type="ECO:0008006" key="3">
    <source>
        <dbReference type="Google" id="ProtNLM"/>
    </source>
</evidence>
<dbReference type="Pfam" id="PF11103">
    <property type="entry name" value="DUF2887"/>
    <property type="match status" value="1"/>
</dbReference>
<dbReference type="HOGENOM" id="CLU_069065_0_0_3"/>
<dbReference type="PANTHER" id="PTHR35586">
    <property type="entry name" value="SLL1691 PROTEIN"/>
    <property type="match status" value="1"/>
</dbReference>
<dbReference type="PANTHER" id="PTHR35586:SF2">
    <property type="entry name" value="SLL1542 PROTEIN"/>
    <property type="match status" value="1"/>
</dbReference>
<dbReference type="KEGG" id="oac:Oscil6304_0941"/>
<dbReference type="STRING" id="56110.Oscil6304_0941"/>
<organism evidence="1 2">
    <name type="scientific">Oscillatoria acuminata PCC 6304</name>
    <dbReference type="NCBI Taxonomy" id="56110"/>
    <lineage>
        <taxon>Bacteria</taxon>
        <taxon>Bacillati</taxon>
        <taxon>Cyanobacteriota</taxon>
        <taxon>Cyanophyceae</taxon>
        <taxon>Oscillatoriophycideae</taxon>
        <taxon>Oscillatoriales</taxon>
        <taxon>Oscillatoriaceae</taxon>
        <taxon>Oscillatoria</taxon>
    </lineage>
</organism>